<dbReference type="EMBL" id="HBUE01078051">
    <property type="protein sequence ID" value="CAG6476207.1"/>
    <property type="molecule type" value="Transcribed_RNA"/>
</dbReference>
<dbReference type="AlphaFoldDB" id="A0A8D8E6P0"/>
<reference evidence="2" key="1">
    <citation type="submission" date="2021-05" db="EMBL/GenBank/DDBJ databases">
        <authorList>
            <person name="Alioto T."/>
            <person name="Alioto T."/>
            <person name="Gomez Garrido J."/>
        </authorList>
    </citation>
    <scope>NUCLEOTIDE SEQUENCE</scope>
</reference>
<dbReference type="EMBL" id="HBUE01190047">
    <property type="protein sequence ID" value="CAG6524738.1"/>
    <property type="molecule type" value="Transcribed_RNA"/>
</dbReference>
<accession>A0A8D8E6P0</accession>
<feature type="region of interest" description="Disordered" evidence="1">
    <location>
        <begin position="1"/>
        <end position="64"/>
    </location>
</feature>
<name>A0A8D8E6P0_CULPI</name>
<sequence>MSGPSHPPDEELQPQNEEAQTATGDARGGLQTRMHRTTLPPNRGHSQIQQTGRRHPVPSNDVASRTVRLQRSPGHHLRIPGHHRDLLVGRGTKPRKWRNPVRGQALYSAQAKCPF</sequence>
<protein>
    <submittedName>
        <fullName evidence="2">(northern house mosquito) hypothetical protein</fullName>
    </submittedName>
</protein>
<evidence type="ECO:0000256" key="1">
    <source>
        <dbReference type="SAM" id="MobiDB-lite"/>
    </source>
</evidence>
<proteinExistence type="predicted"/>
<organism evidence="2">
    <name type="scientific">Culex pipiens</name>
    <name type="common">House mosquito</name>
    <dbReference type="NCBI Taxonomy" id="7175"/>
    <lineage>
        <taxon>Eukaryota</taxon>
        <taxon>Metazoa</taxon>
        <taxon>Ecdysozoa</taxon>
        <taxon>Arthropoda</taxon>
        <taxon>Hexapoda</taxon>
        <taxon>Insecta</taxon>
        <taxon>Pterygota</taxon>
        <taxon>Neoptera</taxon>
        <taxon>Endopterygota</taxon>
        <taxon>Diptera</taxon>
        <taxon>Nematocera</taxon>
        <taxon>Culicoidea</taxon>
        <taxon>Culicidae</taxon>
        <taxon>Culicinae</taxon>
        <taxon>Culicini</taxon>
        <taxon>Culex</taxon>
        <taxon>Culex</taxon>
    </lineage>
</organism>
<dbReference type="EMBL" id="HBUE01295902">
    <property type="protein sequence ID" value="CAG6576421.1"/>
    <property type="molecule type" value="Transcribed_RNA"/>
</dbReference>
<feature type="compositionally biased region" description="Polar residues" evidence="1">
    <location>
        <begin position="13"/>
        <end position="23"/>
    </location>
</feature>
<evidence type="ECO:0000313" key="2">
    <source>
        <dbReference type="EMBL" id="CAG6524738.1"/>
    </source>
</evidence>